<dbReference type="EMBL" id="JASBQV010000004">
    <property type="protein sequence ID" value="MDI3234203.1"/>
    <property type="molecule type" value="Genomic_DNA"/>
</dbReference>
<keyword evidence="2" id="KW-1185">Reference proteome</keyword>
<reference evidence="1 2" key="1">
    <citation type="submission" date="2023-04" db="EMBL/GenBank/DDBJ databases">
        <title>Antarctic isolates genomes.</title>
        <authorList>
            <person name="Dimov S.G."/>
        </authorList>
    </citation>
    <scope>NUCLEOTIDE SEQUENCE [LARGE SCALE GENOMIC DNA]</scope>
    <source>
        <strain evidence="1 2">AL19</strain>
    </source>
</reference>
<organism evidence="1 2">
    <name type="scientific">Exiguobacterium antarcticum</name>
    <dbReference type="NCBI Taxonomy" id="132920"/>
    <lineage>
        <taxon>Bacteria</taxon>
        <taxon>Bacillati</taxon>
        <taxon>Bacillota</taxon>
        <taxon>Bacilli</taxon>
        <taxon>Bacillales</taxon>
        <taxon>Bacillales Family XII. Incertae Sedis</taxon>
        <taxon>Exiguobacterium</taxon>
    </lineage>
</organism>
<comment type="caution">
    <text evidence="1">The sequence shown here is derived from an EMBL/GenBank/DDBJ whole genome shotgun (WGS) entry which is preliminary data.</text>
</comment>
<evidence type="ECO:0000313" key="2">
    <source>
        <dbReference type="Proteomes" id="UP001243286"/>
    </source>
</evidence>
<dbReference type="RefSeq" id="WP_282354779.1">
    <property type="nucleotide sequence ID" value="NZ_JASBQV010000004.1"/>
</dbReference>
<accession>A0ABT6QZU5</accession>
<dbReference type="Proteomes" id="UP001243286">
    <property type="component" value="Unassembled WGS sequence"/>
</dbReference>
<gene>
    <name evidence="1" type="ORF">QK289_04215</name>
</gene>
<protein>
    <submittedName>
        <fullName evidence="1">Uncharacterized protein</fullName>
    </submittedName>
</protein>
<sequence>MKTYVFKRREQEQEVLVLISDQIRRFTTRDGRIVQVEEDLKPISAAYSILTDLTGWTYDGMLLETHDVILQLRSDGLLQDSAHHAPRWSHVKVGDGR</sequence>
<name>A0ABT6QZU5_9BACL</name>
<evidence type="ECO:0000313" key="1">
    <source>
        <dbReference type="EMBL" id="MDI3234203.1"/>
    </source>
</evidence>
<proteinExistence type="predicted"/>